<dbReference type="PIRSF" id="PIRSF006060">
    <property type="entry name" value="AA_transporter"/>
    <property type="match status" value="1"/>
</dbReference>
<dbReference type="EMBL" id="JAGPXD010000002">
    <property type="protein sequence ID" value="KAH7368884.1"/>
    <property type="molecule type" value="Genomic_DNA"/>
</dbReference>
<evidence type="ECO:0000256" key="3">
    <source>
        <dbReference type="ARBA" id="ARBA00022692"/>
    </source>
</evidence>
<evidence type="ECO:0000313" key="11">
    <source>
        <dbReference type="Proteomes" id="UP000813385"/>
    </source>
</evidence>
<dbReference type="InterPro" id="IPR050524">
    <property type="entry name" value="APC_YAT"/>
</dbReference>
<name>A0A8K0TKH0_9PEZI</name>
<feature type="transmembrane region" description="Helical" evidence="8">
    <location>
        <begin position="305"/>
        <end position="324"/>
    </location>
</feature>
<organism evidence="10 11">
    <name type="scientific">Plectosphaerella cucumerina</name>
    <dbReference type="NCBI Taxonomy" id="40658"/>
    <lineage>
        <taxon>Eukaryota</taxon>
        <taxon>Fungi</taxon>
        <taxon>Dikarya</taxon>
        <taxon>Ascomycota</taxon>
        <taxon>Pezizomycotina</taxon>
        <taxon>Sordariomycetes</taxon>
        <taxon>Hypocreomycetidae</taxon>
        <taxon>Glomerellales</taxon>
        <taxon>Plectosphaerellaceae</taxon>
        <taxon>Plectosphaerella</taxon>
    </lineage>
</organism>
<keyword evidence="4" id="KW-0029">Amino-acid transport</keyword>
<dbReference type="GO" id="GO:0016020">
    <property type="term" value="C:membrane"/>
    <property type="evidence" value="ECO:0007669"/>
    <property type="project" value="UniProtKB-SubCell"/>
</dbReference>
<reference evidence="10" key="1">
    <citation type="journal article" date="2021" name="Nat. Commun.">
        <title>Genetic determinants of endophytism in the Arabidopsis root mycobiome.</title>
        <authorList>
            <person name="Mesny F."/>
            <person name="Miyauchi S."/>
            <person name="Thiergart T."/>
            <person name="Pickel B."/>
            <person name="Atanasova L."/>
            <person name="Karlsson M."/>
            <person name="Huettel B."/>
            <person name="Barry K.W."/>
            <person name="Haridas S."/>
            <person name="Chen C."/>
            <person name="Bauer D."/>
            <person name="Andreopoulos W."/>
            <person name="Pangilinan J."/>
            <person name="LaButti K."/>
            <person name="Riley R."/>
            <person name="Lipzen A."/>
            <person name="Clum A."/>
            <person name="Drula E."/>
            <person name="Henrissat B."/>
            <person name="Kohler A."/>
            <person name="Grigoriev I.V."/>
            <person name="Martin F.M."/>
            <person name="Hacquard S."/>
        </authorList>
    </citation>
    <scope>NUCLEOTIDE SEQUENCE</scope>
    <source>
        <strain evidence="10">MPI-CAGE-AT-0016</strain>
    </source>
</reference>
<comment type="subcellular location">
    <subcellularLocation>
        <location evidence="1">Membrane</location>
        <topology evidence="1">Multi-pass membrane protein</topology>
    </subcellularLocation>
</comment>
<keyword evidence="6 8" id="KW-0472">Membrane</keyword>
<evidence type="ECO:0000256" key="5">
    <source>
        <dbReference type="ARBA" id="ARBA00022989"/>
    </source>
</evidence>
<dbReference type="PROSITE" id="PS00218">
    <property type="entry name" value="AMINO_ACID_PERMEASE_1"/>
    <property type="match status" value="1"/>
</dbReference>
<feature type="transmembrane region" description="Helical" evidence="8">
    <location>
        <begin position="79"/>
        <end position="100"/>
    </location>
</feature>
<feature type="transmembrane region" description="Helical" evidence="8">
    <location>
        <begin position="473"/>
        <end position="495"/>
    </location>
</feature>
<dbReference type="OrthoDB" id="3900342at2759"/>
<feature type="transmembrane region" description="Helical" evidence="8">
    <location>
        <begin position="406"/>
        <end position="424"/>
    </location>
</feature>
<comment type="caution">
    <text evidence="10">The sequence shown here is derived from an EMBL/GenBank/DDBJ whole genome shotgun (WGS) entry which is preliminary data.</text>
</comment>
<dbReference type="Proteomes" id="UP000813385">
    <property type="component" value="Unassembled WGS sequence"/>
</dbReference>
<feature type="transmembrane region" description="Helical" evidence="8">
    <location>
        <begin position="156"/>
        <end position="181"/>
    </location>
</feature>
<evidence type="ECO:0000256" key="1">
    <source>
        <dbReference type="ARBA" id="ARBA00004141"/>
    </source>
</evidence>
<evidence type="ECO:0000256" key="2">
    <source>
        <dbReference type="ARBA" id="ARBA00022448"/>
    </source>
</evidence>
<dbReference type="InterPro" id="IPR004840">
    <property type="entry name" value="Amino_acid_permease_CS"/>
</dbReference>
<dbReference type="GO" id="GO:0015171">
    <property type="term" value="F:amino acid transmembrane transporter activity"/>
    <property type="evidence" value="ECO:0007669"/>
    <property type="project" value="TreeGrafter"/>
</dbReference>
<dbReference type="PANTHER" id="PTHR43341:SF12">
    <property type="entry name" value="AMINO ACID TRANSPORTER (EUROFUNG)"/>
    <property type="match status" value="1"/>
</dbReference>
<evidence type="ECO:0000256" key="4">
    <source>
        <dbReference type="ARBA" id="ARBA00022970"/>
    </source>
</evidence>
<feature type="transmembrane region" description="Helical" evidence="8">
    <location>
        <begin position="430"/>
        <end position="452"/>
    </location>
</feature>
<dbReference type="InterPro" id="IPR004841">
    <property type="entry name" value="AA-permease/SLC12A_dom"/>
</dbReference>
<feature type="transmembrane region" description="Helical" evidence="8">
    <location>
        <begin position="187"/>
        <end position="209"/>
    </location>
</feature>
<protein>
    <submittedName>
        <fullName evidence="10">Amino-acid permease inda1</fullName>
    </submittedName>
</protein>
<evidence type="ECO:0000259" key="9">
    <source>
        <dbReference type="Pfam" id="PF00324"/>
    </source>
</evidence>
<feature type="transmembrane region" description="Helical" evidence="8">
    <location>
        <begin position="515"/>
        <end position="535"/>
    </location>
</feature>
<evidence type="ECO:0000256" key="6">
    <source>
        <dbReference type="ARBA" id="ARBA00023136"/>
    </source>
</evidence>
<feature type="region of interest" description="Disordered" evidence="7">
    <location>
        <begin position="1"/>
        <end position="33"/>
    </location>
</feature>
<feature type="transmembrane region" description="Helical" evidence="8">
    <location>
        <begin position="221"/>
        <end position="241"/>
    </location>
</feature>
<feature type="compositionally biased region" description="Basic and acidic residues" evidence="7">
    <location>
        <begin position="1"/>
        <end position="10"/>
    </location>
</feature>
<accession>A0A8K0TKH0</accession>
<evidence type="ECO:0000256" key="8">
    <source>
        <dbReference type="SAM" id="Phobius"/>
    </source>
</evidence>
<evidence type="ECO:0000256" key="7">
    <source>
        <dbReference type="SAM" id="MobiDB-lite"/>
    </source>
</evidence>
<feature type="compositionally biased region" description="Basic and acidic residues" evidence="7">
    <location>
        <begin position="23"/>
        <end position="33"/>
    </location>
</feature>
<keyword evidence="11" id="KW-1185">Reference proteome</keyword>
<feature type="domain" description="Amino acid permease/ SLC12A" evidence="9">
    <location>
        <begin position="78"/>
        <end position="543"/>
    </location>
</feature>
<keyword evidence="3 8" id="KW-0812">Transmembrane</keyword>
<sequence>MADKHHEAGVARDAPPEFDAPPDFEKGDFETRDGDVNLRKDQREQDFMTRNGLNLRSFARRDRGTGDVELDRSMKKRHLHMIAIGGSIGAGFFVGSGSALTRGGPASIVICFSIAGIMIFNVVHALGELAVMYPVSGGFYTYSTRFIDPSWGFAMGYNYVFQWLIVLPLELVVCSFTVRWWNDNISSAVWITVFWLVIIFINVFGTLGYAEEEFWSSALKLSAIVIFMIIAVVLVCGGGPADGLYSEYWGNRTWQDPGPWRNGFKGFCSVFVTAAFSYSGSELVGLAAAESANPAQSLPGAVKQVFWRIVLFYVVGLSLVGLLVPSNHPQLLNAENPYEDGASPFVIAAQQAGLRGFDSFLNVVICISVVSIGVSGVYGGSRTLTALAAQGYAPKIFTYVDRSGRLLVSVIFVMSWGALAYIALASSGMIVFDWLLSLSGLAALFTWGSICVSHIRFRAAWKKQGRSLDRIPFRAIFGVTGSYIGLALCILILAAQFYVALYPPTADGLGTATQALQAILALPIVLVFWVCGWLWKRTPFLTLDQIDLDVGLREHDWEEINAYRAKVASWPAWRRVLHKVF</sequence>
<gene>
    <name evidence="10" type="ORF">B0T11DRAFT_239414</name>
</gene>
<keyword evidence="2" id="KW-0813">Transport</keyword>
<dbReference type="Pfam" id="PF00324">
    <property type="entry name" value="AA_permease"/>
    <property type="match status" value="1"/>
</dbReference>
<dbReference type="Gene3D" id="1.20.1740.10">
    <property type="entry name" value="Amino acid/polyamine transporter I"/>
    <property type="match status" value="1"/>
</dbReference>
<dbReference type="FunFam" id="1.20.1740.10:FF:000017">
    <property type="entry name" value="Amino acid permease"/>
    <property type="match status" value="1"/>
</dbReference>
<feature type="transmembrane region" description="Helical" evidence="8">
    <location>
        <begin position="106"/>
        <end position="135"/>
    </location>
</feature>
<dbReference type="AlphaFoldDB" id="A0A8K0TKH0"/>
<keyword evidence="5 8" id="KW-1133">Transmembrane helix</keyword>
<evidence type="ECO:0000313" key="10">
    <source>
        <dbReference type="EMBL" id="KAH7368884.1"/>
    </source>
</evidence>
<dbReference type="PANTHER" id="PTHR43341">
    <property type="entry name" value="AMINO ACID PERMEASE"/>
    <property type="match status" value="1"/>
</dbReference>
<proteinExistence type="predicted"/>